<dbReference type="PANTHER" id="PTHR46111:SF1">
    <property type="entry name" value="RIBOSOMAL RNA SMALL SUBUNIT METHYLTRANSFERASE I"/>
    <property type="match status" value="1"/>
</dbReference>
<dbReference type="PANTHER" id="PTHR46111">
    <property type="entry name" value="RIBOSOMAL RNA SMALL SUBUNIT METHYLTRANSFERASE I"/>
    <property type="match status" value="1"/>
</dbReference>
<reference evidence="9" key="1">
    <citation type="submission" date="2017-02" db="EMBL/GenBank/DDBJ databases">
        <authorList>
            <person name="Varghese N."/>
            <person name="Submissions S."/>
        </authorList>
    </citation>
    <scope>NUCLEOTIDE SEQUENCE [LARGE SCALE GENOMIC DNA]</scope>
    <source>
        <strain evidence="9">DSM 15739</strain>
    </source>
</reference>
<comment type="similarity">
    <text evidence="6">Belongs to the methyltransferase superfamily. RsmI family.</text>
</comment>
<dbReference type="InterPro" id="IPR000878">
    <property type="entry name" value="4pyrrol_Mease"/>
</dbReference>
<evidence type="ECO:0000256" key="4">
    <source>
        <dbReference type="ARBA" id="ARBA00022679"/>
    </source>
</evidence>
<keyword evidence="3 6" id="KW-0489">Methyltransferase</keyword>
<evidence type="ECO:0000256" key="6">
    <source>
        <dbReference type="HAMAP-Rule" id="MF_01877"/>
    </source>
</evidence>
<feature type="domain" description="Tetrapyrrole methylase" evidence="7">
    <location>
        <begin position="13"/>
        <end position="213"/>
    </location>
</feature>
<protein>
    <recommendedName>
        <fullName evidence="6">Ribosomal RNA small subunit methyltransferase I</fullName>
        <ecNumber evidence="6">2.1.1.198</ecNumber>
    </recommendedName>
    <alternativeName>
        <fullName evidence="6">16S rRNA 2'-O-ribose C1402 methyltransferase</fullName>
    </alternativeName>
    <alternativeName>
        <fullName evidence="6">rRNA (cytidine-2'-O-)-methyltransferase RsmI</fullName>
    </alternativeName>
</protein>
<keyword evidence="5 6" id="KW-0949">S-adenosyl-L-methionine</keyword>
<evidence type="ECO:0000313" key="9">
    <source>
        <dbReference type="Proteomes" id="UP000189941"/>
    </source>
</evidence>
<dbReference type="PIRSF" id="PIRSF005917">
    <property type="entry name" value="MTase_YraL"/>
    <property type="match status" value="1"/>
</dbReference>
<dbReference type="CDD" id="cd11648">
    <property type="entry name" value="RsmI"/>
    <property type="match status" value="1"/>
</dbReference>
<evidence type="ECO:0000313" key="8">
    <source>
        <dbReference type="EMBL" id="SJZ39176.1"/>
    </source>
</evidence>
<dbReference type="Proteomes" id="UP000189941">
    <property type="component" value="Unassembled WGS sequence"/>
</dbReference>
<evidence type="ECO:0000259" key="7">
    <source>
        <dbReference type="Pfam" id="PF00590"/>
    </source>
</evidence>
<dbReference type="AlphaFoldDB" id="A0A1T4K9V6"/>
<organism evidence="8 9">
    <name type="scientific">Globicatella sulfidifaciens DSM 15739</name>
    <dbReference type="NCBI Taxonomy" id="1121925"/>
    <lineage>
        <taxon>Bacteria</taxon>
        <taxon>Bacillati</taxon>
        <taxon>Bacillota</taxon>
        <taxon>Bacilli</taxon>
        <taxon>Lactobacillales</taxon>
        <taxon>Aerococcaceae</taxon>
        <taxon>Globicatella</taxon>
    </lineage>
</organism>
<comment type="subcellular location">
    <subcellularLocation>
        <location evidence="6">Cytoplasm</location>
    </subcellularLocation>
</comment>
<dbReference type="NCBIfam" id="TIGR00096">
    <property type="entry name" value="16S rRNA (cytidine(1402)-2'-O)-methyltransferase"/>
    <property type="match status" value="1"/>
</dbReference>
<accession>A0A1T4K9V6</accession>
<dbReference type="Gene3D" id="3.30.950.10">
    <property type="entry name" value="Methyltransferase, Cobalt-precorrin-4 Transmethylase, Domain 2"/>
    <property type="match status" value="1"/>
</dbReference>
<dbReference type="RefSeq" id="WP_078755450.1">
    <property type="nucleotide sequence ID" value="NZ_FUWO01000004.1"/>
</dbReference>
<dbReference type="InterPro" id="IPR018063">
    <property type="entry name" value="SAM_MeTrfase_RsmI_CS"/>
</dbReference>
<gene>
    <name evidence="6" type="primary">rsmI</name>
    <name evidence="8" type="ORF">SAMN02746011_00628</name>
</gene>
<dbReference type="OrthoDB" id="9809084at2"/>
<dbReference type="STRING" id="1121925.SAMN02746011_00628"/>
<dbReference type="InterPro" id="IPR014777">
    <property type="entry name" value="4pyrrole_Mease_sub1"/>
</dbReference>
<evidence type="ECO:0000256" key="5">
    <source>
        <dbReference type="ARBA" id="ARBA00022691"/>
    </source>
</evidence>
<evidence type="ECO:0000256" key="3">
    <source>
        <dbReference type="ARBA" id="ARBA00022603"/>
    </source>
</evidence>
<dbReference type="SUPFAM" id="SSF53790">
    <property type="entry name" value="Tetrapyrrole methylase"/>
    <property type="match status" value="1"/>
</dbReference>
<dbReference type="GO" id="GO:0070677">
    <property type="term" value="F:rRNA (cytosine-2'-O-)-methyltransferase activity"/>
    <property type="evidence" value="ECO:0007669"/>
    <property type="project" value="UniProtKB-UniRule"/>
</dbReference>
<comment type="function">
    <text evidence="6">Catalyzes the 2'-O-methylation of the ribose of cytidine 1402 (C1402) in 16S rRNA.</text>
</comment>
<keyword evidence="4 6" id="KW-0808">Transferase</keyword>
<dbReference type="PROSITE" id="PS01296">
    <property type="entry name" value="RSMI"/>
    <property type="match status" value="1"/>
</dbReference>
<keyword evidence="1 6" id="KW-0963">Cytoplasm</keyword>
<comment type="catalytic activity">
    <reaction evidence="6">
        <text>cytidine(1402) in 16S rRNA + S-adenosyl-L-methionine = 2'-O-methylcytidine(1402) in 16S rRNA + S-adenosyl-L-homocysteine + H(+)</text>
        <dbReference type="Rhea" id="RHEA:42924"/>
        <dbReference type="Rhea" id="RHEA-COMP:10285"/>
        <dbReference type="Rhea" id="RHEA-COMP:10286"/>
        <dbReference type="ChEBI" id="CHEBI:15378"/>
        <dbReference type="ChEBI" id="CHEBI:57856"/>
        <dbReference type="ChEBI" id="CHEBI:59789"/>
        <dbReference type="ChEBI" id="CHEBI:74495"/>
        <dbReference type="ChEBI" id="CHEBI:82748"/>
        <dbReference type="EC" id="2.1.1.198"/>
    </reaction>
</comment>
<keyword evidence="9" id="KW-1185">Reference proteome</keyword>
<keyword evidence="2 6" id="KW-0698">rRNA processing</keyword>
<dbReference type="Pfam" id="PF00590">
    <property type="entry name" value="TP_methylase"/>
    <property type="match status" value="1"/>
</dbReference>
<dbReference type="FunFam" id="3.30.950.10:FF:000002">
    <property type="entry name" value="Ribosomal RNA small subunit methyltransferase I"/>
    <property type="match status" value="1"/>
</dbReference>
<evidence type="ECO:0000256" key="2">
    <source>
        <dbReference type="ARBA" id="ARBA00022552"/>
    </source>
</evidence>
<dbReference type="Gene3D" id="3.40.1010.10">
    <property type="entry name" value="Cobalt-precorrin-4 Transmethylase, Domain 1"/>
    <property type="match status" value="1"/>
</dbReference>
<dbReference type="EMBL" id="FUWO01000004">
    <property type="protein sequence ID" value="SJZ39176.1"/>
    <property type="molecule type" value="Genomic_DNA"/>
</dbReference>
<dbReference type="FunFam" id="3.40.1010.10:FF:000002">
    <property type="entry name" value="Ribosomal RNA small subunit methyltransferase I"/>
    <property type="match status" value="1"/>
</dbReference>
<dbReference type="InterPro" id="IPR035996">
    <property type="entry name" value="4pyrrol_Methylase_sf"/>
</dbReference>
<proteinExistence type="inferred from homology"/>
<evidence type="ECO:0000256" key="1">
    <source>
        <dbReference type="ARBA" id="ARBA00022490"/>
    </source>
</evidence>
<dbReference type="GO" id="GO:0005737">
    <property type="term" value="C:cytoplasm"/>
    <property type="evidence" value="ECO:0007669"/>
    <property type="project" value="UniProtKB-SubCell"/>
</dbReference>
<name>A0A1T4K9V6_9LACT</name>
<dbReference type="EC" id="2.1.1.198" evidence="6"/>
<dbReference type="InterPro" id="IPR008189">
    <property type="entry name" value="rRNA_ssu_MeTfrase_I"/>
</dbReference>
<dbReference type="HAMAP" id="MF_01877">
    <property type="entry name" value="16SrRNA_methyltr_I"/>
    <property type="match status" value="1"/>
</dbReference>
<sequence length="295" mass="33273">MNQQKSYLDGSGKLYLVPTPIGNLEDMTFRAIDTLKQVDLILAEDTRRTIKLLNHFEIKQPMMSFHEHSSQNQVIQLIERLVQGENLALVSDAGMPLINDPGHPLVQAAIQHNISVIALPGANAAITALVASGLNAERFTYYGFFPRETKEQKDLTILIGQRNETAIFYESPFRLKKTVKRIAEYLSADTQIVLAREISKQYEEYLRGKLSEILEFLEHNEIKGEFVLLVEGGRGVTVVDSAVIDLELPLKEQVDQWIAEYGVSSKEAIKEVAKLNGVRKQLVYQAYHNPTDVNH</sequence>
<dbReference type="InterPro" id="IPR014776">
    <property type="entry name" value="4pyrrole_Mease_sub2"/>
</dbReference>